<feature type="compositionally biased region" description="Basic and acidic residues" evidence="4">
    <location>
        <begin position="14"/>
        <end position="26"/>
    </location>
</feature>
<dbReference type="PANTHER" id="PTHR10628:SF30">
    <property type="entry name" value="EXO-ALPHA-SIALIDASE"/>
    <property type="match status" value="1"/>
</dbReference>
<proteinExistence type="inferred from homology"/>
<evidence type="ECO:0000313" key="6">
    <source>
        <dbReference type="EMBL" id="REF29723.1"/>
    </source>
</evidence>
<dbReference type="Proteomes" id="UP000256253">
    <property type="component" value="Unassembled WGS sequence"/>
</dbReference>
<dbReference type="InterPro" id="IPR036278">
    <property type="entry name" value="Sialidase_sf"/>
</dbReference>
<sequence length="582" mass="62489">MGASVMASAHHGIGRPETDPRSDSTRRTVGAVSGSTSFERVVAARGHDGYRQYRIPALAVSPRGTLSAAYDGRPNLDDLPNPIDLLLRRSFDGGRTWQPQQVVRTGVGLEGFGDPSLLVDNETGRIFMFHAAGTKAGFFESGVGVEPADEAQHVDLSWSDDDGQTWQHRRITGELKAAASSAGGVSTRAARKVATPGSTGENMAGIFAASGVGIQIHTGPFAGRLVQQFVVLVDGKIRAVSGLSDDHGDTWRLGSLIGPSADGVDPNENKVVCLADGRLLWHSRAYPVRLQAISTDGGETWSTPTPVRDLPDPSDNGSVARFDGLPQLDLARPETDTWLIASHNHDTALRRNTVLRLSTDEGRTWPHTLSICAGSSAYSTVQRLPDGRIGVLYERQGYTEIVFTSIDAQQLIDAGELPADGRRPFAFDLVLRSITPGRPDTWQHVGEFHVVPTAVEGVDRRAWKEVGQAYGAEGQVIGTREAQDLNYGPPRPGYRAGDLLTFAGRVRNTGDEPLVVELTGPDVPAEIELEPGQEFVLDASYQVTPADIARGEVVVEFTASAGGVDRRTTHRFDTETGAVQVV</sequence>
<dbReference type="AlphaFoldDB" id="A0A3D9UMQ7"/>
<dbReference type="InterPro" id="IPR026856">
    <property type="entry name" value="Sialidase_fam"/>
</dbReference>
<dbReference type="PANTHER" id="PTHR10628">
    <property type="entry name" value="SIALIDASE"/>
    <property type="match status" value="1"/>
</dbReference>
<dbReference type="GO" id="GO:0005737">
    <property type="term" value="C:cytoplasm"/>
    <property type="evidence" value="ECO:0007669"/>
    <property type="project" value="TreeGrafter"/>
</dbReference>
<dbReference type="GO" id="GO:0016020">
    <property type="term" value="C:membrane"/>
    <property type="evidence" value="ECO:0007669"/>
    <property type="project" value="TreeGrafter"/>
</dbReference>
<dbReference type="EC" id="3.2.1.18" evidence="3"/>
<keyword evidence="7" id="KW-1185">Reference proteome</keyword>
<evidence type="ECO:0000256" key="4">
    <source>
        <dbReference type="SAM" id="MobiDB-lite"/>
    </source>
</evidence>
<feature type="region of interest" description="Disordered" evidence="4">
    <location>
        <begin position="1"/>
        <end position="32"/>
    </location>
</feature>
<reference evidence="6 7" key="1">
    <citation type="submission" date="2018-08" db="EMBL/GenBank/DDBJ databases">
        <title>Sequencing the genomes of 1000 actinobacteria strains.</title>
        <authorList>
            <person name="Klenk H.-P."/>
        </authorList>
    </citation>
    <scope>NUCLEOTIDE SEQUENCE [LARGE SCALE GENOMIC DNA]</scope>
    <source>
        <strain evidence="6 7">DSM 22967</strain>
    </source>
</reference>
<comment type="similarity">
    <text evidence="2">Belongs to the glycosyl hydrolase 33 family.</text>
</comment>
<gene>
    <name evidence="6" type="ORF">DFJ65_0691</name>
</gene>
<evidence type="ECO:0000313" key="7">
    <source>
        <dbReference type="Proteomes" id="UP000256253"/>
    </source>
</evidence>
<dbReference type="Pfam" id="PF13088">
    <property type="entry name" value="BNR_2"/>
    <property type="match status" value="1"/>
</dbReference>
<organism evidence="6 7">
    <name type="scientific">Calidifontibacter indicus</name>
    <dbReference type="NCBI Taxonomy" id="419650"/>
    <lineage>
        <taxon>Bacteria</taxon>
        <taxon>Bacillati</taxon>
        <taxon>Actinomycetota</taxon>
        <taxon>Actinomycetes</taxon>
        <taxon>Micrococcales</taxon>
        <taxon>Dermacoccaceae</taxon>
        <taxon>Calidifontibacter</taxon>
    </lineage>
</organism>
<feature type="domain" description="Sialidase" evidence="5">
    <location>
        <begin position="84"/>
        <end position="391"/>
    </location>
</feature>
<dbReference type="GO" id="GO:0006689">
    <property type="term" value="P:ganglioside catabolic process"/>
    <property type="evidence" value="ECO:0007669"/>
    <property type="project" value="TreeGrafter"/>
</dbReference>
<dbReference type="InterPro" id="IPR011040">
    <property type="entry name" value="Sialidase"/>
</dbReference>
<dbReference type="GO" id="GO:0004308">
    <property type="term" value="F:exo-alpha-sialidase activity"/>
    <property type="evidence" value="ECO:0007669"/>
    <property type="project" value="UniProtKB-EC"/>
</dbReference>
<evidence type="ECO:0000256" key="2">
    <source>
        <dbReference type="ARBA" id="ARBA00009348"/>
    </source>
</evidence>
<dbReference type="Gene3D" id="2.120.10.10">
    <property type="match status" value="1"/>
</dbReference>
<comment type="caution">
    <text evidence="6">The sequence shown here is derived from an EMBL/GenBank/DDBJ whole genome shotgun (WGS) entry which is preliminary data.</text>
</comment>
<feature type="region of interest" description="Disordered" evidence="4">
    <location>
        <begin position="297"/>
        <end position="316"/>
    </location>
</feature>
<accession>A0A3D9UMQ7</accession>
<evidence type="ECO:0000256" key="3">
    <source>
        <dbReference type="ARBA" id="ARBA00012733"/>
    </source>
</evidence>
<name>A0A3D9UMQ7_9MICO</name>
<dbReference type="EMBL" id="QTUA01000001">
    <property type="protein sequence ID" value="REF29723.1"/>
    <property type="molecule type" value="Genomic_DNA"/>
</dbReference>
<evidence type="ECO:0000256" key="1">
    <source>
        <dbReference type="ARBA" id="ARBA00000427"/>
    </source>
</evidence>
<dbReference type="GO" id="GO:0009313">
    <property type="term" value="P:oligosaccharide catabolic process"/>
    <property type="evidence" value="ECO:0007669"/>
    <property type="project" value="TreeGrafter"/>
</dbReference>
<comment type="catalytic activity">
    <reaction evidence="1">
        <text>Hydrolysis of alpha-(2-&gt;3)-, alpha-(2-&gt;6)-, alpha-(2-&gt;8)- glycosidic linkages of terminal sialic acid residues in oligosaccharides, glycoproteins, glycolipids, colominic acid and synthetic substrates.</text>
        <dbReference type="EC" id="3.2.1.18"/>
    </reaction>
</comment>
<evidence type="ECO:0000259" key="5">
    <source>
        <dbReference type="Pfam" id="PF13088"/>
    </source>
</evidence>
<protein>
    <recommendedName>
        <fullName evidence="3">exo-alpha-sialidase</fullName>
        <ecNumber evidence="3">3.2.1.18</ecNumber>
    </recommendedName>
</protein>
<dbReference type="SUPFAM" id="SSF50939">
    <property type="entry name" value="Sialidases"/>
    <property type="match status" value="1"/>
</dbReference>
<dbReference type="CDD" id="cd15482">
    <property type="entry name" value="Sialidase_non-viral"/>
    <property type="match status" value="1"/>
</dbReference>